<evidence type="ECO:0000256" key="1">
    <source>
        <dbReference type="PROSITE-ProRule" id="PRU00169"/>
    </source>
</evidence>
<comment type="caution">
    <text evidence="3">The sequence shown here is derived from an EMBL/GenBank/DDBJ whole genome shotgun (WGS) entry which is preliminary data.</text>
</comment>
<comment type="caution">
    <text evidence="1">Lacks conserved residue(s) required for the propagation of feature annotation.</text>
</comment>
<proteinExistence type="predicted"/>
<dbReference type="EMBL" id="JARJLM010000504">
    <property type="protein sequence ID" value="MDF3837377.1"/>
    <property type="molecule type" value="Genomic_DNA"/>
</dbReference>
<dbReference type="RefSeq" id="WP_276267597.1">
    <property type="nucleotide sequence ID" value="NZ_JARJLM010000504.1"/>
</dbReference>
<organism evidence="3 4">
    <name type="scientific">Cupriavidus basilensis</name>
    <dbReference type="NCBI Taxonomy" id="68895"/>
    <lineage>
        <taxon>Bacteria</taxon>
        <taxon>Pseudomonadati</taxon>
        <taxon>Pseudomonadota</taxon>
        <taxon>Betaproteobacteria</taxon>
        <taxon>Burkholderiales</taxon>
        <taxon>Burkholderiaceae</taxon>
        <taxon>Cupriavidus</taxon>
    </lineage>
</organism>
<evidence type="ECO:0000259" key="2">
    <source>
        <dbReference type="PROSITE" id="PS50110"/>
    </source>
</evidence>
<protein>
    <recommendedName>
        <fullName evidence="2">Response regulatory domain-containing protein</fullName>
    </recommendedName>
</protein>
<keyword evidence="4" id="KW-1185">Reference proteome</keyword>
<sequence>MNHIVKLIDTLALCIPQLDSKPLLADAPASADQGEILGWLADHLEQQGLLVYEEWKEYFGELPALRPLSGIDFSAYDSTFIVGLVEHIDWEEVDPELTYTLPYEMPYLEYINGFLRDHGLRLVDLLPFENAYILCVKDDETLLEQLCQCLKPFDMDIDVREAMDAQQAKEHVEKLLIS</sequence>
<feature type="domain" description="Response regulatory" evidence="2">
    <location>
        <begin position="132"/>
        <end position="178"/>
    </location>
</feature>
<evidence type="ECO:0000313" key="3">
    <source>
        <dbReference type="EMBL" id="MDF3837377.1"/>
    </source>
</evidence>
<accession>A0ABT6AXL5</accession>
<dbReference type="InterPro" id="IPR001789">
    <property type="entry name" value="Sig_transdc_resp-reg_receiver"/>
</dbReference>
<name>A0ABT6AXL5_9BURK</name>
<dbReference type="Proteomes" id="UP001216674">
    <property type="component" value="Unassembled WGS sequence"/>
</dbReference>
<dbReference type="PROSITE" id="PS50110">
    <property type="entry name" value="RESPONSE_REGULATORY"/>
    <property type="match status" value="1"/>
</dbReference>
<gene>
    <name evidence="3" type="ORF">P3W85_31175</name>
</gene>
<evidence type="ECO:0000313" key="4">
    <source>
        <dbReference type="Proteomes" id="UP001216674"/>
    </source>
</evidence>
<reference evidence="3 4" key="1">
    <citation type="submission" date="2023-03" db="EMBL/GenBank/DDBJ databases">
        <title>Draft assemblies of triclosan tolerant bacteria isolated from returned activated sludge.</title>
        <authorList>
            <person name="Van Hamelsveld S."/>
        </authorList>
    </citation>
    <scope>NUCLEOTIDE SEQUENCE [LARGE SCALE GENOMIC DNA]</scope>
    <source>
        <strain evidence="3 4">GW210010_S58</strain>
    </source>
</reference>